<reference evidence="2 3" key="1">
    <citation type="journal article" date="2023" name="Plants (Basel)">
        <title>Bridging the Gap: Combining Genomics and Transcriptomics Approaches to Understand Stylosanthes scabra, an Orphan Legume from the Brazilian Caatinga.</title>
        <authorList>
            <person name="Ferreira-Neto J.R.C."/>
            <person name="da Silva M.D."/>
            <person name="Binneck E."/>
            <person name="de Melo N.F."/>
            <person name="da Silva R.H."/>
            <person name="de Melo A.L.T.M."/>
            <person name="Pandolfi V."/>
            <person name="Bustamante F.O."/>
            <person name="Brasileiro-Vidal A.C."/>
            <person name="Benko-Iseppon A.M."/>
        </authorList>
    </citation>
    <scope>NUCLEOTIDE SEQUENCE [LARGE SCALE GENOMIC DNA]</scope>
    <source>
        <tissue evidence="2">Leaves</tissue>
    </source>
</reference>
<feature type="region of interest" description="Disordered" evidence="1">
    <location>
        <begin position="16"/>
        <end position="59"/>
    </location>
</feature>
<evidence type="ECO:0000313" key="2">
    <source>
        <dbReference type="EMBL" id="MED6124537.1"/>
    </source>
</evidence>
<dbReference type="Proteomes" id="UP001341840">
    <property type="component" value="Unassembled WGS sequence"/>
</dbReference>
<accession>A0ABU6RKB4</accession>
<evidence type="ECO:0000256" key="1">
    <source>
        <dbReference type="SAM" id="MobiDB-lite"/>
    </source>
</evidence>
<comment type="caution">
    <text evidence="2">The sequence shown here is derived from an EMBL/GenBank/DDBJ whole genome shotgun (WGS) entry which is preliminary data.</text>
</comment>
<name>A0ABU6RKB4_9FABA</name>
<feature type="compositionally biased region" description="Basic residues" evidence="1">
    <location>
        <begin position="24"/>
        <end position="36"/>
    </location>
</feature>
<dbReference type="EMBL" id="JASCZI010030728">
    <property type="protein sequence ID" value="MED6124537.1"/>
    <property type="molecule type" value="Genomic_DNA"/>
</dbReference>
<gene>
    <name evidence="2" type="ORF">PIB30_059819</name>
</gene>
<organism evidence="2 3">
    <name type="scientific">Stylosanthes scabra</name>
    <dbReference type="NCBI Taxonomy" id="79078"/>
    <lineage>
        <taxon>Eukaryota</taxon>
        <taxon>Viridiplantae</taxon>
        <taxon>Streptophyta</taxon>
        <taxon>Embryophyta</taxon>
        <taxon>Tracheophyta</taxon>
        <taxon>Spermatophyta</taxon>
        <taxon>Magnoliopsida</taxon>
        <taxon>eudicotyledons</taxon>
        <taxon>Gunneridae</taxon>
        <taxon>Pentapetalae</taxon>
        <taxon>rosids</taxon>
        <taxon>fabids</taxon>
        <taxon>Fabales</taxon>
        <taxon>Fabaceae</taxon>
        <taxon>Papilionoideae</taxon>
        <taxon>50 kb inversion clade</taxon>
        <taxon>dalbergioids sensu lato</taxon>
        <taxon>Dalbergieae</taxon>
        <taxon>Pterocarpus clade</taxon>
        <taxon>Stylosanthes</taxon>
    </lineage>
</organism>
<sequence>MQCILFQESHFGKSLYNRSLTPPVKRKPGCLKKKRRKDSDEGLSGSKNPNDDTKLNRKYREFTCRQKGHTKRTYIHKKNDDATCAEIAAAEAAKEKGPLPMLKLM</sequence>
<evidence type="ECO:0000313" key="3">
    <source>
        <dbReference type="Proteomes" id="UP001341840"/>
    </source>
</evidence>
<keyword evidence="3" id="KW-1185">Reference proteome</keyword>
<proteinExistence type="predicted"/>
<feature type="compositionally biased region" description="Basic and acidic residues" evidence="1">
    <location>
        <begin position="49"/>
        <end position="59"/>
    </location>
</feature>
<protein>
    <submittedName>
        <fullName evidence="2">Uncharacterized protein</fullName>
    </submittedName>
</protein>